<gene>
    <name evidence="2" type="ORF">NDU88_003434</name>
</gene>
<evidence type="ECO:0000313" key="2">
    <source>
        <dbReference type="EMBL" id="KAJ1106031.1"/>
    </source>
</evidence>
<comment type="caution">
    <text evidence="2">The sequence shown here is derived from an EMBL/GenBank/DDBJ whole genome shotgun (WGS) entry which is preliminary data.</text>
</comment>
<feature type="compositionally biased region" description="Polar residues" evidence="1">
    <location>
        <begin position="232"/>
        <end position="262"/>
    </location>
</feature>
<name>A0AAV7MRM7_PLEWA</name>
<dbReference type="AlphaFoldDB" id="A0AAV7MRM7"/>
<protein>
    <submittedName>
        <fullName evidence="2">Uncharacterized protein</fullName>
    </submittedName>
</protein>
<feature type="compositionally biased region" description="Basic and acidic residues" evidence="1">
    <location>
        <begin position="211"/>
        <end position="221"/>
    </location>
</feature>
<dbReference type="Proteomes" id="UP001066276">
    <property type="component" value="Chromosome 9"/>
</dbReference>
<dbReference type="EMBL" id="JANPWB010000013">
    <property type="protein sequence ID" value="KAJ1106031.1"/>
    <property type="molecule type" value="Genomic_DNA"/>
</dbReference>
<feature type="compositionally biased region" description="Basic and acidic residues" evidence="1">
    <location>
        <begin position="264"/>
        <end position="275"/>
    </location>
</feature>
<feature type="compositionally biased region" description="Basic and acidic residues" evidence="1">
    <location>
        <begin position="104"/>
        <end position="121"/>
    </location>
</feature>
<feature type="region of interest" description="Disordered" evidence="1">
    <location>
        <begin position="101"/>
        <end position="121"/>
    </location>
</feature>
<proteinExistence type="predicted"/>
<evidence type="ECO:0000256" key="1">
    <source>
        <dbReference type="SAM" id="MobiDB-lite"/>
    </source>
</evidence>
<reference evidence="2" key="1">
    <citation type="journal article" date="2022" name="bioRxiv">
        <title>Sequencing and chromosome-scale assembly of the giantPleurodeles waltlgenome.</title>
        <authorList>
            <person name="Brown T."/>
            <person name="Elewa A."/>
            <person name="Iarovenko S."/>
            <person name="Subramanian E."/>
            <person name="Araus A.J."/>
            <person name="Petzold A."/>
            <person name="Susuki M."/>
            <person name="Suzuki K.-i.T."/>
            <person name="Hayashi T."/>
            <person name="Toyoda A."/>
            <person name="Oliveira C."/>
            <person name="Osipova E."/>
            <person name="Leigh N.D."/>
            <person name="Simon A."/>
            <person name="Yun M.H."/>
        </authorList>
    </citation>
    <scope>NUCLEOTIDE SEQUENCE</scope>
    <source>
        <strain evidence="2">20211129_DDA</strain>
        <tissue evidence="2">Liver</tissue>
    </source>
</reference>
<evidence type="ECO:0000313" key="3">
    <source>
        <dbReference type="Proteomes" id="UP001066276"/>
    </source>
</evidence>
<accession>A0AAV7MRM7</accession>
<feature type="region of interest" description="Disordered" evidence="1">
    <location>
        <begin position="176"/>
        <end position="275"/>
    </location>
</feature>
<organism evidence="2 3">
    <name type="scientific">Pleurodeles waltl</name>
    <name type="common">Iberian ribbed newt</name>
    <dbReference type="NCBI Taxonomy" id="8319"/>
    <lineage>
        <taxon>Eukaryota</taxon>
        <taxon>Metazoa</taxon>
        <taxon>Chordata</taxon>
        <taxon>Craniata</taxon>
        <taxon>Vertebrata</taxon>
        <taxon>Euteleostomi</taxon>
        <taxon>Amphibia</taxon>
        <taxon>Batrachia</taxon>
        <taxon>Caudata</taxon>
        <taxon>Salamandroidea</taxon>
        <taxon>Salamandridae</taxon>
        <taxon>Pleurodelinae</taxon>
        <taxon>Pleurodeles</taxon>
    </lineage>
</organism>
<keyword evidence="3" id="KW-1185">Reference proteome</keyword>
<sequence>MAPKISQNLGEKGEGARAARIKKLNGELIPRSRSPASTLGKLSGKLSAGVIKEVKSSIPPSSTPVEDKTQPTIMCYLKGGSQENNPEYTVPLLVDTQLPLNGKRVADGGDRGHSEDAREIAKGKDSLLTRLHAEVELLEGGKDHPAQLKYKEMHIPLGENMQPSFAEPEIYDVLQASQGKATGPPVGDAGDLSHMAQSPEAGVEAIGTKKKVPDWSKDGGDKLYSLTEDSDSTNSNQSLTETGASISSESGSFLSPTESTVRQRQRESKGLKVRTPIRDGVELSAQSRKTLKWDYSGTNLMSTAEAHIPEAQVKAEKRADAPVCSSDLSIGTRNTDSEMLQSIYDSIKELQTETRAESRRARLATKQLQGTVCKVVKSCTEIEEKLSTMEERTMAVEADEHTDSNWLRVTLGGQIPTEDQTTLGQEVTMEELVDALEALPNGKAVGPDG</sequence>